<reference evidence="10 11" key="1">
    <citation type="journal article" date="2023" name="Nat. Commun.">
        <title>Origin of minicircular mitochondrial genomes in red algae.</title>
        <authorList>
            <person name="Lee Y."/>
            <person name="Cho C.H."/>
            <person name="Lee Y.M."/>
            <person name="Park S.I."/>
            <person name="Yang J.H."/>
            <person name="West J.A."/>
            <person name="Bhattacharya D."/>
            <person name="Yoon H.S."/>
        </authorList>
    </citation>
    <scope>NUCLEOTIDE SEQUENCE [LARGE SCALE GENOMIC DNA]</scope>
    <source>
        <strain evidence="10 11">CCMP1338</strain>
        <tissue evidence="10">Whole cell</tissue>
    </source>
</reference>
<dbReference type="Proteomes" id="UP001157974">
    <property type="component" value="Unassembled WGS sequence"/>
</dbReference>
<gene>
    <name evidence="10" type="ORF">NDN08_008058</name>
</gene>
<keyword evidence="4" id="KW-0539">Nucleus</keyword>
<dbReference type="Pfam" id="PF11732">
    <property type="entry name" value="Thoc2"/>
    <property type="match status" value="1"/>
</dbReference>
<feature type="domain" description="THO complex subunit 2 N-terminal" evidence="9">
    <location>
        <begin position="461"/>
        <end position="580"/>
    </location>
</feature>
<evidence type="ECO:0000259" key="7">
    <source>
        <dbReference type="Pfam" id="PF11262"/>
    </source>
</evidence>
<dbReference type="InterPro" id="IPR040007">
    <property type="entry name" value="Tho2"/>
</dbReference>
<dbReference type="GO" id="GO:0000445">
    <property type="term" value="C:THO complex part of transcription export complex"/>
    <property type="evidence" value="ECO:0007669"/>
    <property type="project" value="TreeGrafter"/>
</dbReference>
<evidence type="ECO:0000259" key="8">
    <source>
        <dbReference type="Pfam" id="PF11732"/>
    </source>
</evidence>
<evidence type="ECO:0000256" key="5">
    <source>
        <dbReference type="SAM" id="Coils"/>
    </source>
</evidence>
<feature type="domain" description="THO complex subunit 2 N-terminal" evidence="9">
    <location>
        <begin position="34"/>
        <end position="199"/>
    </location>
</feature>
<evidence type="ECO:0000313" key="11">
    <source>
        <dbReference type="Proteomes" id="UP001157974"/>
    </source>
</evidence>
<evidence type="ECO:0000313" key="10">
    <source>
        <dbReference type="EMBL" id="KAJ8907955.1"/>
    </source>
</evidence>
<dbReference type="InterPro" id="IPR032302">
    <property type="entry name" value="THOC2_N"/>
</dbReference>
<comment type="subcellular location">
    <subcellularLocation>
        <location evidence="1">Nucleus</location>
    </subcellularLocation>
</comment>
<evidence type="ECO:0000256" key="2">
    <source>
        <dbReference type="ARBA" id="ARBA00007857"/>
    </source>
</evidence>
<comment type="similarity">
    <text evidence="2">Belongs to the THOC2 family.</text>
</comment>
<dbReference type="PANTHER" id="PTHR21597:SF0">
    <property type="entry name" value="THO COMPLEX SUBUNIT 2"/>
    <property type="match status" value="1"/>
</dbReference>
<proteinExistence type="inferred from homology"/>
<dbReference type="GO" id="GO:0006397">
    <property type="term" value="P:mRNA processing"/>
    <property type="evidence" value="ECO:0007669"/>
    <property type="project" value="InterPro"/>
</dbReference>
<feature type="domain" description="THO complex subunitTHOC2 C-terminal" evidence="7">
    <location>
        <begin position="914"/>
        <end position="1197"/>
    </location>
</feature>
<feature type="compositionally biased region" description="Basic and acidic residues" evidence="6">
    <location>
        <begin position="882"/>
        <end position="898"/>
    </location>
</feature>
<feature type="region of interest" description="Disordered" evidence="6">
    <location>
        <begin position="1200"/>
        <end position="1502"/>
    </location>
</feature>
<feature type="region of interest" description="Disordered" evidence="6">
    <location>
        <begin position="863"/>
        <end position="901"/>
    </location>
</feature>
<dbReference type="PANTHER" id="PTHR21597">
    <property type="entry name" value="THO2 PROTEIN"/>
    <property type="match status" value="1"/>
</dbReference>
<accession>A0AAV8UZB8</accession>
<dbReference type="GO" id="GO:0003729">
    <property type="term" value="F:mRNA binding"/>
    <property type="evidence" value="ECO:0007669"/>
    <property type="project" value="TreeGrafter"/>
</dbReference>
<feature type="compositionally biased region" description="Basic and acidic residues" evidence="6">
    <location>
        <begin position="1420"/>
        <end position="1438"/>
    </location>
</feature>
<feature type="compositionally biased region" description="Basic and acidic residues" evidence="6">
    <location>
        <begin position="1247"/>
        <end position="1301"/>
    </location>
</feature>
<keyword evidence="5" id="KW-0175">Coiled coil</keyword>
<evidence type="ECO:0000259" key="9">
    <source>
        <dbReference type="Pfam" id="PF16134"/>
    </source>
</evidence>
<dbReference type="Pfam" id="PF16134">
    <property type="entry name" value="THOC2_N"/>
    <property type="match status" value="2"/>
</dbReference>
<sequence length="1502" mass="169910">MEVDDKMKTKTTSPGQVWTLLGELMEKSVMSVPPSVSVEEAMKEIESKLKGDQITASELVDALWFANTMTPYSKEPKTSFSCLSSMVKMINERKLVDEWLLRERLEPEILEVSGLVRTAQWWSKKVVITNTRIFYTQRKFNLLREESEGFSKLLVELVDLAVEPDLTDEDACSRRVQTVQSLIGFFDLDPTRVIDIALTALEIRDQRLPIDSPASFKLPLFFNKLLRQYRIEYITQLIGFKLQRYHEAKDGAKQDNVEKEGSRSDDRTLMPVLNVSALLVREGLVELDNLWPHLSPQDPASGEEDPLCLLETTFREKCKALAKKVQIVSLAKDEIEKELTNEEELELLQRGPYEGSNCQKIGLLAASLRLGDWSTAEVVITRLGTETTSLDVALHGSVAQALTSLADSILAQAGNYAGSASHGSRKRGHLPLGSMEQGIVPPLSDVEGWVKDPSSHPLYDMLKVLRSNCYRDTRFLFRLTRFFASIEKKESIHPDLFDLIVRDMLLPGVSLTRCNAPLSVEFWEAIQSVPLDKRFEYYHWLRREAVAQNPILLVVNAMTAKETRGVLRRLTKDNEKHTGRSLAKIAHGNCMPVFDAMLEQVKSYENIIPPLVESLRYVTNLAFDTLLYSCVQQLSNRDRDRLKQDGTNIAQWFANLCAFSGLVLRRYPASLEMKAFLGFAFNSMQEGDPLVIFLLSEVVSSMTGISIIEELSLSQIESLNAGPILKDIVITNVLSAGGTTISAKKSETKLRDELFASGLTSHLPIAVEQQRQDIIFSADFRSRPLKIIGNVYDRCQDFLTLYSEFLQHQNATKGTKSKRLSVLGVGDLVAYNVEPDIAFQLNRYQMDYLELELDGGEKLAENEADEVKDGKAENAMDESEDKTEATEKPTENGTEKDQQQSFSLDFPLPEHIIKNLSPEFYTTFWCLSLYDIYFSKTAYETEINKRNNVLRESPPSEVGTEQTERNKTMKTELSQLEKESKDHEAHTKAIFKRLRARKSKFFPGGGNKLELVNVFLERCVVPRCIASQSDSVYTARFVIDVMVELDVEEFNIVAYISTLCRSVGQLVFACTEAEASRFGRFLCETLTVTEKWRTNKKLFESECLPKACFDFQSKDGHAGFVLIMNRMNQHLAKAFHVALESTEYMQVRNALVVLIAIQSVFPKTEDVRSIIVDRVDKLRNGDREDIRLMSTSYFAMLEAGKRQGKSEGVKSSSTKSKKKPVESTKTAPPTKSNAKVAEKGSSGKPKSTADDVEKDGPKTNDRENRSTNDSNRDNKREAKKDDDKRGGEEPRPDQKRRDEKPNFNNEPAMSPRSMYSETIRGRTGGRTWELKPKGSGDAPRMISKALPQLETSSGGYRDDRRSPVSRRNDMKDGRDGDHLDRPGNAPERQKRHRGRDSDGEIGEDDQMKRRRAESLSPNRFDQKRSRGPPNRDDNRRMEYGPSRPVSPRGQLHRSDSGQNFGMRGSDREPRMYPPGSQRGPLPGNRAPVQARLRRPGGRDDRR</sequence>
<evidence type="ECO:0000256" key="4">
    <source>
        <dbReference type="ARBA" id="ARBA00023242"/>
    </source>
</evidence>
<dbReference type="EMBL" id="JAMWBK010000002">
    <property type="protein sequence ID" value="KAJ8907955.1"/>
    <property type="molecule type" value="Genomic_DNA"/>
</dbReference>
<protein>
    <recommendedName>
        <fullName evidence="3">THO complex subunit 2</fullName>
    </recommendedName>
</protein>
<feature type="coiled-coil region" evidence="5">
    <location>
        <begin position="959"/>
        <end position="986"/>
    </location>
</feature>
<dbReference type="Pfam" id="PF11262">
    <property type="entry name" value="Tho2"/>
    <property type="match status" value="1"/>
</dbReference>
<comment type="caution">
    <text evidence="10">The sequence shown here is derived from an EMBL/GenBank/DDBJ whole genome shotgun (WGS) entry which is preliminary data.</text>
</comment>
<keyword evidence="11" id="KW-1185">Reference proteome</keyword>
<evidence type="ECO:0000256" key="3">
    <source>
        <dbReference type="ARBA" id="ARBA00019596"/>
    </source>
</evidence>
<dbReference type="InterPro" id="IPR021418">
    <property type="entry name" value="THO_THOC2_C"/>
</dbReference>
<evidence type="ECO:0000256" key="1">
    <source>
        <dbReference type="ARBA" id="ARBA00004123"/>
    </source>
</evidence>
<evidence type="ECO:0000256" key="6">
    <source>
        <dbReference type="SAM" id="MobiDB-lite"/>
    </source>
</evidence>
<feature type="domain" description="THO complex subunitTHOC2 N-terminal" evidence="8">
    <location>
        <begin position="582"/>
        <end position="656"/>
    </location>
</feature>
<organism evidence="10 11">
    <name type="scientific">Rhodosorus marinus</name>
    <dbReference type="NCBI Taxonomy" id="101924"/>
    <lineage>
        <taxon>Eukaryota</taxon>
        <taxon>Rhodophyta</taxon>
        <taxon>Stylonematophyceae</taxon>
        <taxon>Stylonematales</taxon>
        <taxon>Stylonemataceae</taxon>
        <taxon>Rhodosorus</taxon>
    </lineage>
</organism>
<dbReference type="GO" id="GO:0006406">
    <property type="term" value="P:mRNA export from nucleus"/>
    <property type="evidence" value="ECO:0007669"/>
    <property type="project" value="InterPro"/>
</dbReference>
<dbReference type="InterPro" id="IPR021726">
    <property type="entry name" value="THO_THOC2_N"/>
</dbReference>
<feature type="compositionally biased region" description="Basic and acidic residues" evidence="6">
    <location>
        <begin position="863"/>
        <end position="874"/>
    </location>
</feature>
<name>A0AAV8UZB8_9RHOD</name>
<feature type="compositionally biased region" description="Basic and acidic residues" evidence="6">
    <location>
        <begin position="1356"/>
        <end position="1381"/>
    </location>
</feature>